<reference evidence="1" key="1">
    <citation type="submission" date="2022-07" db="EMBL/GenBank/DDBJ databases">
        <title>Phylogenomic reconstructions and comparative analyses of Kickxellomycotina fungi.</title>
        <authorList>
            <person name="Reynolds N.K."/>
            <person name="Stajich J.E."/>
            <person name="Barry K."/>
            <person name="Grigoriev I.V."/>
            <person name="Crous P."/>
            <person name="Smith M.E."/>
        </authorList>
    </citation>
    <scope>NUCLEOTIDE SEQUENCE</scope>
    <source>
        <strain evidence="1">CBS 190363</strain>
    </source>
</reference>
<gene>
    <name evidence="1" type="primary">PPP2R3A</name>
    <name evidence="1" type="ORF">IWW38_005107</name>
</gene>
<organism evidence="1 2">
    <name type="scientific">Coemansia aciculifera</name>
    <dbReference type="NCBI Taxonomy" id="417176"/>
    <lineage>
        <taxon>Eukaryota</taxon>
        <taxon>Fungi</taxon>
        <taxon>Fungi incertae sedis</taxon>
        <taxon>Zoopagomycota</taxon>
        <taxon>Kickxellomycotina</taxon>
        <taxon>Kickxellomycetes</taxon>
        <taxon>Kickxellales</taxon>
        <taxon>Kickxellaceae</taxon>
        <taxon>Coemansia</taxon>
    </lineage>
</organism>
<evidence type="ECO:0000313" key="1">
    <source>
        <dbReference type="EMBL" id="KAJ2887584.1"/>
    </source>
</evidence>
<proteinExistence type="predicted"/>
<dbReference type="Proteomes" id="UP001139981">
    <property type="component" value="Unassembled WGS sequence"/>
</dbReference>
<comment type="caution">
    <text evidence="1">The sequence shown here is derived from an EMBL/GenBank/DDBJ whole genome shotgun (WGS) entry which is preliminary data.</text>
</comment>
<evidence type="ECO:0000313" key="2">
    <source>
        <dbReference type="Proteomes" id="UP001139981"/>
    </source>
</evidence>
<name>A0ACC1LW60_9FUNG</name>
<keyword evidence="2" id="KW-1185">Reference proteome</keyword>
<dbReference type="EMBL" id="JANBVB010002194">
    <property type="protein sequence ID" value="KAJ2887584.1"/>
    <property type="molecule type" value="Genomic_DNA"/>
</dbReference>
<sequence>MDQEIERIIAGQLELAREHFDSCFGAREEDFVKVTEECGLPRFANRALFRYVTRDACGSASSGSAIIGKRVRMVDRDLWPPYNHFCDVWARLRRSSADIHALLFNILTDDASKPRAYLTRSDIKPLVTNVIDYHSELEFLEGQGQFAQSYADTVIERIFYNANRTWDGKMTLSQFRKADIVGILRIIEGGIDVDIESPGVFSYKHFYVLFCSFFELDTNRDRLLDARDLLRYFSGTLSRRTISRVMMGKGKPSEHMVPRAPSADDARARAKADKRKAKPGSRYDLNVRLSDCRMTYNDFIWFLLSEIDKTTPTAVEYWFRCLDLDGDGVLTVYELEYFYDEQFNRMEEEMAGDVIMLDDLMCQLNDLIRPERNGLITLKDLRRAPPKMLPIFFDAFMNLTRFLEHDSRTSFLQRQLAQISMRAMPTTLFKDVIQMRVDFLANLPNPWVEFADTEYAALLNDNEEQEAQEGAVGEPEQDTATTSNAVALTGNAAV</sequence>
<accession>A0ACC1LW60</accession>
<protein>
    <submittedName>
        <fullName evidence="1">Serine/threonine-protein phosphatase 2A regulatory subunit B'' subunit alpha</fullName>
    </submittedName>
</protein>